<dbReference type="GO" id="GO:0015031">
    <property type="term" value="P:protein transport"/>
    <property type="evidence" value="ECO:0007669"/>
    <property type="project" value="UniProtKB-KW"/>
</dbReference>
<keyword evidence="7" id="KW-1185">Reference proteome</keyword>
<keyword evidence="3" id="KW-0677">Repeat</keyword>
<dbReference type="SUPFAM" id="SSF48371">
    <property type="entry name" value="ARM repeat"/>
    <property type="match status" value="1"/>
</dbReference>
<keyword evidence="4" id="KW-0653">Protein transport</keyword>
<dbReference type="AlphaFoldDB" id="A0AAV1C509"/>
<accession>A0AAV1C509</accession>
<evidence type="ECO:0000256" key="1">
    <source>
        <dbReference type="ARBA" id="ARBA00010394"/>
    </source>
</evidence>
<dbReference type="PANTHER" id="PTHR23316">
    <property type="entry name" value="IMPORTIN ALPHA"/>
    <property type="match status" value="1"/>
</dbReference>
<dbReference type="InterPro" id="IPR016024">
    <property type="entry name" value="ARM-type_fold"/>
</dbReference>
<evidence type="ECO:0000256" key="5">
    <source>
        <dbReference type="PROSITE-ProRule" id="PRU00259"/>
    </source>
</evidence>
<gene>
    <name evidence="6" type="ORF">OLC1_LOCUS2439</name>
</gene>
<proteinExistence type="inferred from homology"/>
<protein>
    <submittedName>
        <fullName evidence="6">OLC1v1024974C1</fullName>
    </submittedName>
</protein>
<dbReference type="Proteomes" id="UP001161247">
    <property type="component" value="Chromosome 1"/>
</dbReference>
<evidence type="ECO:0000256" key="4">
    <source>
        <dbReference type="ARBA" id="ARBA00022927"/>
    </source>
</evidence>
<evidence type="ECO:0000313" key="7">
    <source>
        <dbReference type="Proteomes" id="UP001161247"/>
    </source>
</evidence>
<evidence type="ECO:0000313" key="6">
    <source>
        <dbReference type="EMBL" id="CAI9090243.1"/>
    </source>
</evidence>
<evidence type="ECO:0000256" key="2">
    <source>
        <dbReference type="ARBA" id="ARBA00022448"/>
    </source>
</evidence>
<feature type="repeat" description="ARM" evidence="5">
    <location>
        <begin position="131"/>
        <end position="173"/>
    </location>
</feature>
<dbReference type="InterPro" id="IPR011989">
    <property type="entry name" value="ARM-like"/>
</dbReference>
<dbReference type="PROSITE" id="PS50176">
    <property type="entry name" value="ARM_REPEAT"/>
    <property type="match status" value="1"/>
</dbReference>
<dbReference type="Gene3D" id="1.25.10.10">
    <property type="entry name" value="Leucine-rich Repeat Variant"/>
    <property type="match status" value="1"/>
</dbReference>
<evidence type="ECO:0000256" key="3">
    <source>
        <dbReference type="ARBA" id="ARBA00022737"/>
    </source>
</evidence>
<comment type="similarity">
    <text evidence="1">Belongs to the importin alpha family.</text>
</comment>
<sequence>MAFHHFRPHIPAPSISGLQYWRPISVPTGKRWFLDRLGRQLGWKRCLLKTDDFQLPMRRQQRQEEEDQQRNPAFFLWIWFVHLEFKEWGIGPSHIADIQDVSGNKSEADWVLMVAAKTETSELIRGLINEGSVVSLMKLLRHPSADVRLLAVLSLGNIACDSPTYRDVVLSEGALFPLLEQVNERASLLMLRQVILTLLNFCRANLNLHLSKLARSTTHTHTYIYIWATSQRSLSFSTKQEVKVKEVILLCERKKSSSNTDHIRERERETLDRYTVQRRRGVVGSSHGWRLGEVME</sequence>
<name>A0AAV1C509_OLDCO</name>
<dbReference type="InterPro" id="IPR000225">
    <property type="entry name" value="Armadillo"/>
</dbReference>
<organism evidence="6 7">
    <name type="scientific">Oldenlandia corymbosa var. corymbosa</name>
    <dbReference type="NCBI Taxonomy" id="529605"/>
    <lineage>
        <taxon>Eukaryota</taxon>
        <taxon>Viridiplantae</taxon>
        <taxon>Streptophyta</taxon>
        <taxon>Embryophyta</taxon>
        <taxon>Tracheophyta</taxon>
        <taxon>Spermatophyta</taxon>
        <taxon>Magnoliopsida</taxon>
        <taxon>eudicotyledons</taxon>
        <taxon>Gunneridae</taxon>
        <taxon>Pentapetalae</taxon>
        <taxon>asterids</taxon>
        <taxon>lamiids</taxon>
        <taxon>Gentianales</taxon>
        <taxon>Rubiaceae</taxon>
        <taxon>Rubioideae</taxon>
        <taxon>Spermacoceae</taxon>
        <taxon>Hedyotis-Oldenlandia complex</taxon>
        <taxon>Oldenlandia</taxon>
    </lineage>
</organism>
<reference evidence="6" key="1">
    <citation type="submission" date="2023-03" db="EMBL/GenBank/DDBJ databases">
        <authorList>
            <person name="Julca I."/>
        </authorList>
    </citation>
    <scope>NUCLEOTIDE SEQUENCE</scope>
</reference>
<keyword evidence="2" id="KW-0813">Transport</keyword>
<dbReference type="EMBL" id="OX459118">
    <property type="protein sequence ID" value="CAI9090243.1"/>
    <property type="molecule type" value="Genomic_DNA"/>
</dbReference>